<dbReference type="GO" id="GO:0016579">
    <property type="term" value="P:protein deubiquitination"/>
    <property type="evidence" value="ECO:0007669"/>
    <property type="project" value="InterPro"/>
</dbReference>
<dbReference type="PANTHER" id="PTHR13291:SF0">
    <property type="entry name" value="JOSEPHIN-LIKE PROTEIN"/>
    <property type="match status" value="1"/>
</dbReference>
<evidence type="ECO:0000259" key="7">
    <source>
        <dbReference type="PROSITE" id="PS50957"/>
    </source>
</evidence>
<dbReference type="PANTHER" id="PTHR13291">
    <property type="entry name" value="JOSEPHIN 1, 2"/>
    <property type="match status" value="1"/>
</dbReference>
<dbReference type="Pfam" id="PF02099">
    <property type="entry name" value="Josephin"/>
    <property type="match status" value="1"/>
</dbReference>
<keyword evidence="3" id="KW-0645">Protease</keyword>
<dbReference type="GO" id="GO:0006508">
    <property type="term" value="P:proteolysis"/>
    <property type="evidence" value="ECO:0007669"/>
    <property type="project" value="UniProtKB-KW"/>
</dbReference>
<evidence type="ECO:0000256" key="3">
    <source>
        <dbReference type="ARBA" id="ARBA00022670"/>
    </source>
</evidence>
<feature type="domain" description="Josephin" evidence="7">
    <location>
        <begin position="5"/>
        <end position="183"/>
    </location>
</feature>
<gene>
    <name evidence="8" type="ORF">MIMGU_mgv1a017948mg</name>
</gene>
<feature type="active site" evidence="6">
    <location>
        <position position="18"/>
    </location>
</feature>
<reference evidence="8 9" key="1">
    <citation type="journal article" date="2013" name="Proc. Natl. Acad. Sci. U.S.A.">
        <title>Fine-scale variation in meiotic recombination in Mimulus inferred from population shotgun sequencing.</title>
        <authorList>
            <person name="Hellsten U."/>
            <person name="Wright K.M."/>
            <person name="Jenkins J."/>
            <person name="Shu S."/>
            <person name="Yuan Y."/>
            <person name="Wessler S.R."/>
            <person name="Schmutz J."/>
            <person name="Willis J.H."/>
            <person name="Rokhsar D.S."/>
        </authorList>
    </citation>
    <scope>NUCLEOTIDE SEQUENCE [LARGE SCALE GENOMIC DNA]</scope>
    <source>
        <strain evidence="9">cv. DUN x IM62</strain>
    </source>
</reference>
<dbReference type="InterPro" id="IPR006155">
    <property type="entry name" value="Josephin"/>
</dbReference>
<evidence type="ECO:0000313" key="8">
    <source>
        <dbReference type="EMBL" id="EYU46122.1"/>
    </source>
</evidence>
<feature type="active site" evidence="6">
    <location>
        <position position="128"/>
    </location>
</feature>
<sequence length="183" mass="21263">MDSEKKLIYHERQRLQFCLLHSLNNLFQEKDAFTRENLNAIAEKLDLEDPNKTTRTPLSVIFKPHHNVLTGNYDINVLISALEERGKTVIWHDRRSGASSIDLDGDKLFGIIINVRVRRYGGLWKGRHWITLRKIETVWYNLDSDFSAPYPFINTEETREFLDGVISTSGELLLVMNGENNEM</sequence>
<dbReference type="PhylomeDB" id="A0A022S024"/>
<dbReference type="MEROPS" id="C86.A02"/>
<evidence type="ECO:0000313" key="9">
    <source>
        <dbReference type="Proteomes" id="UP000030748"/>
    </source>
</evidence>
<keyword evidence="5 6" id="KW-0378">Hydrolase</keyword>
<organism evidence="8 9">
    <name type="scientific">Erythranthe guttata</name>
    <name type="common">Yellow monkey flower</name>
    <name type="synonym">Mimulus guttatus</name>
    <dbReference type="NCBI Taxonomy" id="4155"/>
    <lineage>
        <taxon>Eukaryota</taxon>
        <taxon>Viridiplantae</taxon>
        <taxon>Streptophyta</taxon>
        <taxon>Embryophyta</taxon>
        <taxon>Tracheophyta</taxon>
        <taxon>Spermatophyta</taxon>
        <taxon>Magnoliopsida</taxon>
        <taxon>eudicotyledons</taxon>
        <taxon>Gunneridae</taxon>
        <taxon>Pentapetalae</taxon>
        <taxon>asterids</taxon>
        <taxon>lamiids</taxon>
        <taxon>Lamiales</taxon>
        <taxon>Phrymaceae</taxon>
        <taxon>Erythranthe</taxon>
    </lineage>
</organism>
<dbReference type="GO" id="GO:0004843">
    <property type="term" value="F:cysteine-type deubiquitinase activity"/>
    <property type="evidence" value="ECO:0000318"/>
    <property type="project" value="GO_Central"/>
</dbReference>
<dbReference type="SMART" id="SM01246">
    <property type="entry name" value="Josephin"/>
    <property type="match status" value="1"/>
</dbReference>
<evidence type="ECO:0000256" key="5">
    <source>
        <dbReference type="ARBA" id="ARBA00022801"/>
    </source>
</evidence>
<protein>
    <recommendedName>
        <fullName evidence="2">ubiquitinyl hydrolase 1</fullName>
        <ecNumber evidence="2">3.4.19.12</ecNumber>
    </recommendedName>
</protein>
<dbReference type="OrthoDB" id="422700at2759"/>
<dbReference type="PROSITE" id="PS50957">
    <property type="entry name" value="JOSEPHIN"/>
    <property type="match status" value="1"/>
</dbReference>
<evidence type="ECO:0000256" key="4">
    <source>
        <dbReference type="ARBA" id="ARBA00022786"/>
    </source>
</evidence>
<dbReference type="STRING" id="4155.A0A022S024"/>
<dbReference type="KEGG" id="egt:105969286"/>
<dbReference type="InterPro" id="IPR040053">
    <property type="entry name" value="JOSD1/2"/>
</dbReference>
<dbReference type="EMBL" id="KI630171">
    <property type="protein sequence ID" value="EYU46122.1"/>
    <property type="molecule type" value="Genomic_DNA"/>
</dbReference>
<feature type="active site" evidence="6">
    <location>
        <position position="143"/>
    </location>
</feature>
<dbReference type="AlphaFoldDB" id="A0A022S024"/>
<dbReference type="EC" id="3.4.19.12" evidence="2"/>
<dbReference type="eggNOG" id="KOG2934">
    <property type="taxonomic scope" value="Eukaryota"/>
</dbReference>
<dbReference type="Proteomes" id="UP000030748">
    <property type="component" value="Unassembled WGS sequence"/>
</dbReference>
<keyword evidence="9" id="KW-1185">Reference proteome</keyword>
<evidence type="ECO:0000256" key="2">
    <source>
        <dbReference type="ARBA" id="ARBA00012759"/>
    </source>
</evidence>
<keyword evidence="4" id="KW-0833">Ubl conjugation pathway</keyword>
<dbReference type="OMA" id="QRNCEAV"/>
<comment type="catalytic activity">
    <reaction evidence="1">
        <text>Thiol-dependent hydrolysis of ester, thioester, amide, peptide and isopeptide bonds formed by the C-terminal Gly of ubiquitin (a 76-residue protein attached to proteins as an intracellular targeting signal).</text>
        <dbReference type="EC" id="3.4.19.12"/>
    </reaction>
</comment>
<dbReference type="Gene3D" id="3.90.70.40">
    <property type="match status" value="1"/>
</dbReference>
<proteinExistence type="predicted"/>
<accession>A0A022S024</accession>
<evidence type="ECO:0000256" key="1">
    <source>
        <dbReference type="ARBA" id="ARBA00000707"/>
    </source>
</evidence>
<evidence type="ECO:0000256" key="6">
    <source>
        <dbReference type="PROSITE-ProRule" id="PRU00331"/>
    </source>
</evidence>
<name>A0A022S024_ERYGU</name>